<dbReference type="RefSeq" id="WP_052276409.1">
    <property type="nucleotide sequence ID" value="NZ_CP011339.1"/>
</dbReference>
<evidence type="ECO:0000259" key="1">
    <source>
        <dbReference type="Pfam" id="PF16363"/>
    </source>
</evidence>
<dbReference type="Gene3D" id="3.90.25.10">
    <property type="entry name" value="UDP-galactose 4-epimerase, domain 1"/>
    <property type="match status" value="1"/>
</dbReference>
<gene>
    <name evidence="2" type="ORF">VL20_2436</name>
</gene>
<protein>
    <submittedName>
        <fullName evidence="2">CDP-glucose 46-dehydratase</fullName>
    </submittedName>
</protein>
<dbReference type="InterPro" id="IPR036291">
    <property type="entry name" value="NAD(P)-bd_dom_sf"/>
</dbReference>
<dbReference type="KEGG" id="mpk:VL20_2436"/>
<proteinExistence type="predicted"/>
<dbReference type="Pfam" id="PF16363">
    <property type="entry name" value="GDP_Man_Dehyd"/>
    <property type="match status" value="1"/>
</dbReference>
<dbReference type="InterPro" id="IPR016040">
    <property type="entry name" value="NAD(P)-bd_dom"/>
</dbReference>
<accession>A0A0K1S0N1</accession>
<dbReference type="InterPro" id="IPR013445">
    <property type="entry name" value="CDP_4_6_deHydtase"/>
</dbReference>
<reference evidence="2 3" key="1">
    <citation type="journal article" date="2016" name="Stand. Genomic Sci.">
        <title>Complete genome sequence and genomic characterization of Microcystis panniformis FACHB 1757 by third-generation sequencing.</title>
        <authorList>
            <person name="Zhang J.Y."/>
            <person name="Guan R."/>
            <person name="Zhang H.J."/>
            <person name="Li H."/>
            <person name="Xiao P."/>
            <person name="Yu G.L."/>
            <person name="Du L."/>
            <person name="Cao D.M."/>
            <person name="Zhu B.C."/>
            <person name="Li R.H."/>
            <person name="Lu Z.H."/>
        </authorList>
    </citation>
    <scope>NUCLEOTIDE SEQUENCE [LARGE SCALE GENOMIC DNA]</scope>
    <source>
        <strain evidence="2 3">FACHB-1757</strain>
    </source>
</reference>
<dbReference type="EMBL" id="CP011339">
    <property type="protein sequence ID" value="AKV67531.1"/>
    <property type="molecule type" value="Genomic_DNA"/>
</dbReference>
<dbReference type="Proteomes" id="UP000068167">
    <property type="component" value="Chromosome"/>
</dbReference>
<sequence>MENMVKETFWSGKKVFITGHTGFKGSWLAFWLLHLGAAVKGLSLAPNTTPALFEQLDLAQNLSHHIGDIREAELVARLIASWQPDVVFHLAAQPLVRLSYLESVATWNTNVMGTIHVLEALKSLTHPCAAVFITSDKCYENREWVYGYRENDPLGGYDPYSSSKAGAELAIASWRNSFFKTPQTPIGIASARAGNVIGGGDWSLDRIVPDAMRALMKSEPIPVRNPLATRPWQHVLEPLGGYLRLAESIYEQLMTANWQQDSRGLYGAFNFGPSLTSNRPVKELVESILQLWPGTWLDQSDPNAVHEAKLLNLVTDKAFHTLKWQPVWDFRQTLKETVTWYYQAAQMDSEDKAQLQDLTRQQIEYYQSCLTD</sequence>
<evidence type="ECO:0000313" key="3">
    <source>
        <dbReference type="Proteomes" id="UP000068167"/>
    </source>
</evidence>
<dbReference type="AlphaFoldDB" id="A0A0K1S0N1"/>
<feature type="domain" description="NAD(P)-binding" evidence="1">
    <location>
        <begin position="16"/>
        <end position="336"/>
    </location>
</feature>
<dbReference type="Gene3D" id="3.40.50.720">
    <property type="entry name" value="NAD(P)-binding Rossmann-like Domain"/>
    <property type="match status" value="1"/>
</dbReference>
<organism evidence="2 3">
    <name type="scientific">Microcystis panniformis FACHB-1757</name>
    <dbReference type="NCBI Taxonomy" id="1638788"/>
    <lineage>
        <taxon>Bacteria</taxon>
        <taxon>Bacillati</taxon>
        <taxon>Cyanobacteriota</taxon>
        <taxon>Cyanophyceae</taxon>
        <taxon>Oscillatoriophycideae</taxon>
        <taxon>Chroococcales</taxon>
        <taxon>Microcystaceae</taxon>
        <taxon>Microcystis</taxon>
    </lineage>
</organism>
<evidence type="ECO:0000313" key="2">
    <source>
        <dbReference type="EMBL" id="AKV67531.1"/>
    </source>
</evidence>
<dbReference type="PANTHER" id="PTHR43000">
    <property type="entry name" value="DTDP-D-GLUCOSE 4,6-DEHYDRATASE-RELATED"/>
    <property type="match status" value="1"/>
</dbReference>
<name>A0A0K1S0N1_9CHRO</name>
<dbReference type="PATRIC" id="fig|1638788.3.peg.2449"/>
<dbReference type="SUPFAM" id="SSF51735">
    <property type="entry name" value="NAD(P)-binding Rossmann-fold domains"/>
    <property type="match status" value="1"/>
</dbReference>
<dbReference type="CDD" id="cd05252">
    <property type="entry name" value="CDP_GD_SDR_e"/>
    <property type="match status" value="1"/>
</dbReference>
<dbReference type="NCBIfam" id="TIGR02622">
    <property type="entry name" value="CDP_4_6_dhtase"/>
    <property type="match status" value="1"/>
</dbReference>
<keyword evidence="3" id="KW-1185">Reference proteome</keyword>